<dbReference type="PANTHER" id="PTHR48153:SF4">
    <property type="entry name" value="UBIQUITIN CARBOXYL-TERMINAL HYDROLASE MUG105"/>
    <property type="match status" value="1"/>
</dbReference>
<dbReference type="Proteomes" id="UP000235392">
    <property type="component" value="Unassembled WGS sequence"/>
</dbReference>
<evidence type="ECO:0000259" key="2">
    <source>
        <dbReference type="Pfam" id="PF07910"/>
    </source>
</evidence>
<protein>
    <recommendedName>
        <fullName evidence="2">UFSP1/2/DUB catalytic domain-containing protein</fullName>
    </recommendedName>
</protein>
<dbReference type="Pfam" id="PF07910">
    <property type="entry name" value="Peptidase_C78"/>
    <property type="match status" value="1"/>
</dbReference>
<dbReference type="InterPro" id="IPR012462">
    <property type="entry name" value="UFSP1/2_DUB_cat"/>
</dbReference>
<evidence type="ECO:0000256" key="1">
    <source>
        <dbReference type="ARBA" id="ARBA00022801"/>
    </source>
</evidence>
<dbReference type="EMBL" id="PGCI01001026">
    <property type="protein sequence ID" value="PLW09105.1"/>
    <property type="molecule type" value="Genomic_DNA"/>
</dbReference>
<dbReference type="PANTHER" id="PTHR48153">
    <property type="entry name" value="UFM1-SPECIFIC PROTEASE 2"/>
    <property type="match status" value="1"/>
</dbReference>
<evidence type="ECO:0000313" key="3">
    <source>
        <dbReference type="EMBL" id="PLW09105.1"/>
    </source>
</evidence>
<dbReference type="GO" id="GO:0019783">
    <property type="term" value="F:ubiquitin-like protein peptidase activity"/>
    <property type="evidence" value="ECO:0007669"/>
    <property type="project" value="TreeGrafter"/>
</dbReference>
<organism evidence="4 5">
    <name type="scientific">Puccinia coronata f. sp. avenae</name>
    <dbReference type="NCBI Taxonomy" id="200324"/>
    <lineage>
        <taxon>Eukaryota</taxon>
        <taxon>Fungi</taxon>
        <taxon>Dikarya</taxon>
        <taxon>Basidiomycota</taxon>
        <taxon>Pucciniomycotina</taxon>
        <taxon>Pucciniomycetes</taxon>
        <taxon>Pucciniales</taxon>
        <taxon>Pucciniaceae</taxon>
        <taxon>Puccinia</taxon>
    </lineage>
</organism>
<comment type="caution">
    <text evidence="4">The sequence shown here is derived from an EMBL/GenBank/DDBJ whole genome shotgun (WGS) entry which is preliminary data.</text>
</comment>
<feature type="domain" description="UFSP1/2/DUB catalytic" evidence="2">
    <location>
        <begin position="47"/>
        <end position="237"/>
    </location>
</feature>
<dbReference type="AlphaFoldDB" id="A0A2N5V9A1"/>
<accession>A0A2N5V9A1</accession>
<evidence type="ECO:0000313" key="4">
    <source>
        <dbReference type="EMBL" id="PLW46583.1"/>
    </source>
</evidence>
<sequence length="291" mass="31806">MGKLLERAAAAAGDQGLTAWAAMSEGHVGHIGTVSERSRLGSSNWAWGCGYRNLQMLFSAMLARPSFHARLASHPLLSTTPTASSSSSSSSSHTILSILQWQLIIQDAWRTGFDPDGAAHFAGKLVGKKQWIGTTEVYVALSRLGIRCQIVDFPGPSGPNGQHTKLIQWVENYFQSASSSQADHDRGAPLLMIRMTTQFPLYFQHKGHSRTIIGVERTRQGETLLLVLDPAKLRDSQHLLLCMNRKLGEGRQGADCQMVLDVWDDTRKVSAPLRKLAHTIHPAGALSSFPS</sequence>
<dbReference type="EMBL" id="PGCI01000038">
    <property type="protein sequence ID" value="PLW46583.1"/>
    <property type="molecule type" value="Genomic_DNA"/>
</dbReference>
<name>A0A2N5V9A1_9BASI</name>
<reference evidence="4 5" key="1">
    <citation type="submission" date="2017-11" db="EMBL/GenBank/DDBJ databases">
        <title>De novo assembly and phasing of dikaryotic genomes from two isolates of Puccinia coronata f. sp. avenae, the causal agent of oat crown rust.</title>
        <authorList>
            <person name="Miller M.E."/>
            <person name="Zhang Y."/>
            <person name="Omidvar V."/>
            <person name="Sperschneider J."/>
            <person name="Schwessinger B."/>
            <person name="Raley C."/>
            <person name="Palmer J.M."/>
            <person name="Garnica D."/>
            <person name="Upadhyaya N."/>
            <person name="Rathjen J."/>
            <person name="Taylor J.M."/>
            <person name="Park R.F."/>
            <person name="Dodds P.N."/>
            <person name="Hirsch C.D."/>
            <person name="Kianian S.F."/>
            <person name="Figueroa M."/>
        </authorList>
    </citation>
    <scope>NUCLEOTIDE SEQUENCE [LARGE SCALE GENOMIC DNA]</scope>
    <source>
        <strain evidence="4">12SD80</strain>
    </source>
</reference>
<proteinExistence type="predicted"/>
<gene>
    <name evidence="4" type="ORF">PCASD_07410</name>
    <name evidence="3" type="ORF">PCASD_24693</name>
</gene>
<keyword evidence="1" id="KW-0378">Hydrolase</keyword>
<evidence type="ECO:0000313" key="5">
    <source>
        <dbReference type="Proteomes" id="UP000235392"/>
    </source>
</evidence>
<dbReference type="Gene3D" id="3.90.70.130">
    <property type="match status" value="1"/>
</dbReference>